<dbReference type="AlphaFoldDB" id="J3P5C9"/>
<evidence type="ECO:0000313" key="3">
    <source>
        <dbReference type="Proteomes" id="UP000006039"/>
    </source>
</evidence>
<keyword evidence="3" id="KW-1185">Reference proteome</keyword>
<dbReference type="RefSeq" id="XP_009224824.1">
    <property type="nucleotide sequence ID" value="XM_009226560.1"/>
</dbReference>
<protein>
    <submittedName>
        <fullName evidence="1 2">Uncharacterized protein</fullName>
    </submittedName>
</protein>
<gene>
    <name evidence="2" type="primary">20349176</name>
    <name evidence="1" type="ORF">GGTG_08718</name>
</gene>
<dbReference type="GeneID" id="20349176"/>
<evidence type="ECO:0000313" key="1">
    <source>
        <dbReference type="EMBL" id="EJT74880.1"/>
    </source>
</evidence>
<organism evidence="1">
    <name type="scientific">Gaeumannomyces tritici (strain R3-111a-1)</name>
    <name type="common">Wheat and barley take-all root rot fungus</name>
    <name type="synonym">Gaeumannomyces graminis var. tritici</name>
    <dbReference type="NCBI Taxonomy" id="644352"/>
    <lineage>
        <taxon>Eukaryota</taxon>
        <taxon>Fungi</taxon>
        <taxon>Dikarya</taxon>
        <taxon>Ascomycota</taxon>
        <taxon>Pezizomycotina</taxon>
        <taxon>Sordariomycetes</taxon>
        <taxon>Sordariomycetidae</taxon>
        <taxon>Magnaporthales</taxon>
        <taxon>Magnaporthaceae</taxon>
        <taxon>Gaeumannomyces</taxon>
    </lineage>
</organism>
<dbReference type="Proteomes" id="UP000006039">
    <property type="component" value="Unassembled WGS sequence"/>
</dbReference>
<sequence length="149" mass="16336">MVVTTPRHGPAALVDRNREEESETGCRGCRKIRDDEVYNHEKLKATSNGAANGVARQEAGSATAWMRAMTLIVQRLELPVQVGKVPENALLDTPLKHVAAELDGHQKVQGAIEPPLHSQRRAFSLCVHSRGTCIELNSTSRPCKHLQSP</sequence>
<reference evidence="1" key="3">
    <citation type="submission" date="2010-09" db="EMBL/GenBank/DDBJ databases">
        <title>Annotation of Gaeumannomyces graminis var. tritici R3-111a-1.</title>
        <authorList>
            <consortium name="The Broad Institute Genome Sequencing Platform"/>
            <person name="Ma L.-J."/>
            <person name="Dead R."/>
            <person name="Young S.K."/>
            <person name="Zeng Q."/>
            <person name="Gargeya S."/>
            <person name="Fitzgerald M."/>
            <person name="Haas B."/>
            <person name="Abouelleil A."/>
            <person name="Alvarado L."/>
            <person name="Arachchi H.M."/>
            <person name="Berlin A."/>
            <person name="Brown A."/>
            <person name="Chapman S.B."/>
            <person name="Chen Z."/>
            <person name="Dunbar C."/>
            <person name="Freedman E."/>
            <person name="Gearin G."/>
            <person name="Gellesch M."/>
            <person name="Goldberg J."/>
            <person name="Griggs A."/>
            <person name="Gujja S."/>
            <person name="Heiman D."/>
            <person name="Howarth C."/>
            <person name="Larson L."/>
            <person name="Lui A."/>
            <person name="MacDonald P.J.P."/>
            <person name="Mehta T."/>
            <person name="Montmayeur A."/>
            <person name="Murphy C."/>
            <person name="Neiman D."/>
            <person name="Pearson M."/>
            <person name="Priest M."/>
            <person name="Roberts A."/>
            <person name="Saif S."/>
            <person name="Shea T."/>
            <person name="Shenoy N."/>
            <person name="Sisk P."/>
            <person name="Stolte C."/>
            <person name="Sykes S."/>
            <person name="Yandava C."/>
            <person name="Wortman J."/>
            <person name="Nusbaum C."/>
            <person name="Birren B."/>
        </authorList>
    </citation>
    <scope>NUCLEOTIDE SEQUENCE</scope>
    <source>
        <strain evidence="1">R3-111a-1</strain>
    </source>
</reference>
<dbReference type="HOGENOM" id="CLU_1749764_0_0_1"/>
<reference evidence="1" key="2">
    <citation type="submission" date="2010-07" db="EMBL/GenBank/DDBJ databases">
        <authorList>
            <consortium name="The Broad Institute Genome Sequencing Platform"/>
            <consortium name="Broad Institute Genome Sequencing Center for Infectious Disease"/>
            <person name="Ma L.-J."/>
            <person name="Dead R."/>
            <person name="Young S."/>
            <person name="Zeng Q."/>
            <person name="Koehrsen M."/>
            <person name="Alvarado L."/>
            <person name="Berlin A."/>
            <person name="Chapman S.B."/>
            <person name="Chen Z."/>
            <person name="Freedman E."/>
            <person name="Gellesch M."/>
            <person name="Goldberg J."/>
            <person name="Griggs A."/>
            <person name="Gujja S."/>
            <person name="Heilman E.R."/>
            <person name="Heiman D."/>
            <person name="Hepburn T."/>
            <person name="Howarth C."/>
            <person name="Jen D."/>
            <person name="Larson L."/>
            <person name="Mehta T."/>
            <person name="Neiman D."/>
            <person name="Pearson M."/>
            <person name="Roberts A."/>
            <person name="Saif S."/>
            <person name="Shea T."/>
            <person name="Shenoy N."/>
            <person name="Sisk P."/>
            <person name="Stolte C."/>
            <person name="Sykes S."/>
            <person name="Walk T."/>
            <person name="White J."/>
            <person name="Yandava C."/>
            <person name="Haas B."/>
            <person name="Nusbaum C."/>
            <person name="Birren B."/>
        </authorList>
    </citation>
    <scope>NUCLEOTIDE SEQUENCE</scope>
    <source>
        <strain evidence="1">R3-111a-1</strain>
    </source>
</reference>
<accession>J3P5C9</accession>
<name>J3P5C9_GAET3</name>
<reference evidence="2" key="5">
    <citation type="submission" date="2018-04" db="UniProtKB">
        <authorList>
            <consortium name="EnsemblFungi"/>
        </authorList>
    </citation>
    <scope>IDENTIFICATION</scope>
    <source>
        <strain evidence="2">R3-111a-1</strain>
    </source>
</reference>
<dbReference type="EnsemblFungi" id="EJT74880">
    <property type="protein sequence ID" value="EJT74880"/>
    <property type="gene ID" value="GGTG_08718"/>
</dbReference>
<reference evidence="3" key="1">
    <citation type="submission" date="2010-07" db="EMBL/GenBank/DDBJ databases">
        <title>The genome sequence of Gaeumannomyces graminis var. tritici strain R3-111a-1.</title>
        <authorList>
            <consortium name="The Broad Institute Genome Sequencing Platform"/>
            <person name="Ma L.-J."/>
            <person name="Dead R."/>
            <person name="Young S."/>
            <person name="Zeng Q."/>
            <person name="Koehrsen M."/>
            <person name="Alvarado L."/>
            <person name="Berlin A."/>
            <person name="Chapman S.B."/>
            <person name="Chen Z."/>
            <person name="Freedman E."/>
            <person name="Gellesch M."/>
            <person name="Goldberg J."/>
            <person name="Griggs A."/>
            <person name="Gujja S."/>
            <person name="Heilman E.R."/>
            <person name="Heiman D."/>
            <person name="Hepburn T."/>
            <person name="Howarth C."/>
            <person name="Jen D."/>
            <person name="Larson L."/>
            <person name="Mehta T."/>
            <person name="Neiman D."/>
            <person name="Pearson M."/>
            <person name="Roberts A."/>
            <person name="Saif S."/>
            <person name="Shea T."/>
            <person name="Shenoy N."/>
            <person name="Sisk P."/>
            <person name="Stolte C."/>
            <person name="Sykes S."/>
            <person name="Walk T."/>
            <person name="White J."/>
            <person name="Yandava C."/>
            <person name="Haas B."/>
            <person name="Nusbaum C."/>
            <person name="Birren B."/>
        </authorList>
    </citation>
    <scope>NUCLEOTIDE SEQUENCE [LARGE SCALE GENOMIC DNA]</scope>
    <source>
        <strain evidence="3">R3-111a-1</strain>
    </source>
</reference>
<proteinExistence type="predicted"/>
<dbReference type="EMBL" id="GL385398">
    <property type="protein sequence ID" value="EJT74880.1"/>
    <property type="molecule type" value="Genomic_DNA"/>
</dbReference>
<dbReference type="VEuPathDB" id="FungiDB:GGTG_08718"/>
<evidence type="ECO:0000313" key="2">
    <source>
        <dbReference type="EnsemblFungi" id="EJT74880"/>
    </source>
</evidence>
<reference evidence="2" key="4">
    <citation type="journal article" date="2015" name="G3 (Bethesda)">
        <title>Genome sequences of three phytopathogenic species of the Magnaporthaceae family of fungi.</title>
        <authorList>
            <person name="Okagaki L.H."/>
            <person name="Nunes C.C."/>
            <person name="Sailsbery J."/>
            <person name="Clay B."/>
            <person name="Brown D."/>
            <person name="John T."/>
            <person name="Oh Y."/>
            <person name="Young N."/>
            <person name="Fitzgerald M."/>
            <person name="Haas B.J."/>
            <person name="Zeng Q."/>
            <person name="Young S."/>
            <person name="Adiconis X."/>
            <person name="Fan L."/>
            <person name="Levin J.Z."/>
            <person name="Mitchell T.K."/>
            <person name="Okubara P.A."/>
            <person name="Farman M.L."/>
            <person name="Kohn L.M."/>
            <person name="Birren B."/>
            <person name="Ma L.-J."/>
            <person name="Dean R.A."/>
        </authorList>
    </citation>
    <scope>NUCLEOTIDE SEQUENCE</scope>
    <source>
        <strain evidence="2">R3-111a-1</strain>
    </source>
</reference>